<dbReference type="InterPro" id="IPR025711">
    <property type="entry name" value="PepSY"/>
</dbReference>
<name>A0A1I6FSS8_9RHOB</name>
<feature type="region of interest" description="Disordered" evidence="1">
    <location>
        <begin position="36"/>
        <end position="95"/>
    </location>
</feature>
<dbReference type="OrthoDB" id="7856745at2"/>
<evidence type="ECO:0000313" key="5">
    <source>
        <dbReference type="Proteomes" id="UP000199478"/>
    </source>
</evidence>
<evidence type="ECO:0000256" key="1">
    <source>
        <dbReference type="SAM" id="MobiDB-lite"/>
    </source>
</evidence>
<dbReference type="AlphaFoldDB" id="A0A1I6FSS8"/>
<evidence type="ECO:0000259" key="3">
    <source>
        <dbReference type="Pfam" id="PF03413"/>
    </source>
</evidence>
<organism evidence="4 5">
    <name type="scientific">Yoonia tamlensis</name>
    <dbReference type="NCBI Taxonomy" id="390270"/>
    <lineage>
        <taxon>Bacteria</taxon>
        <taxon>Pseudomonadati</taxon>
        <taxon>Pseudomonadota</taxon>
        <taxon>Alphaproteobacteria</taxon>
        <taxon>Rhodobacterales</taxon>
        <taxon>Paracoccaceae</taxon>
        <taxon>Yoonia</taxon>
    </lineage>
</organism>
<feature type="compositionally biased region" description="Polar residues" evidence="1">
    <location>
        <begin position="78"/>
        <end position="87"/>
    </location>
</feature>
<dbReference type="PROSITE" id="PS51318">
    <property type="entry name" value="TAT"/>
    <property type="match status" value="1"/>
</dbReference>
<reference evidence="5" key="1">
    <citation type="submission" date="2016-10" db="EMBL/GenBank/DDBJ databases">
        <authorList>
            <person name="Varghese N."/>
            <person name="Submissions S."/>
        </authorList>
    </citation>
    <scope>NUCLEOTIDE SEQUENCE [LARGE SCALE GENOMIC DNA]</scope>
    <source>
        <strain evidence="5">DSM 26879</strain>
    </source>
</reference>
<dbReference type="RefSeq" id="WP_090195815.1">
    <property type="nucleotide sequence ID" value="NZ_FOYP01000001.1"/>
</dbReference>
<dbReference type="InterPro" id="IPR006311">
    <property type="entry name" value="TAT_signal"/>
</dbReference>
<evidence type="ECO:0000313" key="4">
    <source>
        <dbReference type="EMBL" id="SFR32973.1"/>
    </source>
</evidence>
<keyword evidence="5" id="KW-1185">Reference proteome</keyword>
<sequence length="177" mass="17901">MTKDHHITRRAALARLGLGTAAAYMSPAFLGLSKAHAASSATAPSAASNPSPASDPTAPSPPTPPSTPSGPSQPSPTRASGPSSAGSCQHPPLLNGGQITRAEYAEAQAAIARGDARPLREVLTNVQSQHPGQLLRVGYAPNAGRPAYRVVIVNSRGAIISVTVDAGSGQITNVQNC</sequence>
<feature type="domain" description="PepSY" evidence="3">
    <location>
        <begin position="121"/>
        <end position="174"/>
    </location>
</feature>
<dbReference type="EMBL" id="FOYP01000001">
    <property type="protein sequence ID" value="SFR32973.1"/>
    <property type="molecule type" value="Genomic_DNA"/>
</dbReference>
<proteinExistence type="predicted"/>
<dbReference type="STRING" id="390270.SAMN04488005_0410"/>
<feature type="compositionally biased region" description="Low complexity" evidence="1">
    <location>
        <begin position="36"/>
        <end position="57"/>
    </location>
</feature>
<accession>A0A1I6FSS8</accession>
<dbReference type="Proteomes" id="UP000199478">
    <property type="component" value="Unassembled WGS sequence"/>
</dbReference>
<dbReference type="Pfam" id="PF03413">
    <property type="entry name" value="PepSY"/>
    <property type="match status" value="1"/>
</dbReference>
<evidence type="ECO:0000256" key="2">
    <source>
        <dbReference type="SAM" id="SignalP"/>
    </source>
</evidence>
<feature type="signal peptide" evidence="2">
    <location>
        <begin position="1"/>
        <end position="37"/>
    </location>
</feature>
<gene>
    <name evidence="4" type="ORF">SAMN04488005_0410</name>
</gene>
<feature type="chain" id="PRO_5011607518" description="PepSY domain-containing protein" evidence="2">
    <location>
        <begin position="38"/>
        <end position="177"/>
    </location>
</feature>
<keyword evidence="2" id="KW-0732">Signal</keyword>
<feature type="compositionally biased region" description="Pro residues" evidence="1">
    <location>
        <begin position="58"/>
        <end position="74"/>
    </location>
</feature>
<protein>
    <recommendedName>
        <fullName evidence="3">PepSY domain-containing protein</fullName>
    </recommendedName>
</protein>